<evidence type="ECO:0000256" key="2">
    <source>
        <dbReference type="SAM" id="Phobius"/>
    </source>
</evidence>
<organism evidence="3 4">
    <name type="scientific">Fusarium solani</name>
    <name type="common">Filamentous fungus</name>
    <dbReference type="NCBI Taxonomy" id="169388"/>
    <lineage>
        <taxon>Eukaryota</taxon>
        <taxon>Fungi</taxon>
        <taxon>Dikarya</taxon>
        <taxon>Ascomycota</taxon>
        <taxon>Pezizomycotina</taxon>
        <taxon>Sordariomycetes</taxon>
        <taxon>Hypocreomycetidae</taxon>
        <taxon>Hypocreales</taxon>
        <taxon>Nectriaceae</taxon>
        <taxon>Fusarium</taxon>
        <taxon>Fusarium solani species complex</taxon>
    </lineage>
</organism>
<feature type="transmembrane region" description="Helical" evidence="2">
    <location>
        <begin position="357"/>
        <end position="378"/>
    </location>
</feature>
<protein>
    <recommendedName>
        <fullName evidence="5">Transmembrane protein</fullName>
    </recommendedName>
</protein>
<evidence type="ECO:0000313" key="4">
    <source>
        <dbReference type="Proteomes" id="UP000736672"/>
    </source>
</evidence>
<evidence type="ECO:0000256" key="1">
    <source>
        <dbReference type="SAM" id="MobiDB-lite"/>
    </source>
</evidence>
<name>A0A9P9GE08_FUSSL</name>
<accession>A0A9P9GE08</accession>
<feature type="transmembrane region" description="Helical" evidence="2">
    <location>
        <begin position="384"/>
        <end position="404"/>
    </location>
</feature>
<reference evidence="3" key="1">
    <citation type="journal article" date="2021" name="Nat. Commun.">
        <title>Genetic determinants of endophytism in the Arabidopsis root mycobiome.</title>
        <authorList>
            <person name="Mesny F."/>
            <person name="Miyauchi S."/>
            <person name="Thiergart T."/>
            <person name="Pickel B."/>
            <person name="Atanasova L."/>
            <person name="Karlsson M."/>
            <person name="Huettel B."/>
            <person name="Barry K.W."/>
            <person name="Haridas S."/>
            <person name="Chen C."/>
            <person name="Bauer D."/>
            <person name="Andreopoulos W."/>
            <person name="Pangilinan J."/>
            <person name="LaButti K."/>
            <person name="Riley R."/>
            <person name="Lipzen A."/>
            <person name="Clum A."/>
            <person name="Drula E."/>
            <person name="Henrissat B."/>
            <person name="Kohler A."/>
            <person name="Grigoriev I.V."/>
            <person name="Martin F.M."/>
            <person name="Hacquard S."/>
        </authorList>
    </citation>
    <scope>NUCLEOTIDE SEQUENCE</scope>
    <source>
        <strain evidence="3">FSSC 5 MPI-SDFR-AT-0091</strain>
    </source>
</reference>
<proteinExistence type="predicted"/>
<evidence type="ECO:0000313" key="3">
    <source>
        <dbReference type="EMBL" id="KAH7237316.1"/>
    </source>
</evidence>
<dbReference type="AlphaFoldDB" id="A0A9P9GE08"/>
<sequence length="433" mass="48150">MPPPQTRTRLQRRRDLEIAKRQFTFLVSITATIFILCPECLRIYRNLCIVPALAWLTGFAFDLINSLSNTWGNVPAVVKYFIPFDMNFRITAPFDQISTYVGPTLSWASSHVKLMALEAKARIMAFRQVVLLVLANWVLRQLGRDPIGENSGGEFEDGAPGPPPISDRWYGILIMTPPVHDYGSLPLGPNTSERSQPIPWDSHETSSLPSISPPSDFRVHLSFCLVPKTVWVSQDTTLTEKLKAGLYWDMRGENCGSDGEIWAQARVQRITGIEILGLVDEDQDAVNSCHAYFAALRQGWNYMKISWNDVDFAIIFGFLATGPQTTQSTKDLLSRFTGLRISQAIGSRENVPIKGFMACWCMGAASAVATILTGGLAAPITVPLFVGSGFSGLGFGLAGITISARDAGMWNRRIECCQDLQRRFPQLERFFEE</sequence>
<keyword evidence="2" id="KW-0812">Transmembrane</keyword>
<dbReference type="EMBL" id="JAGTJS010000023">
    <property type="protein sequence ID" value="KAH7237316.1"/>
    <property type="molecule type" value="Genomic_DNA"/>
</dbReference>
<gene>
    <name evidence="3" type="ORF">B0J15DRAFT_538610</name>
</gene>
<feature type="region of interest" description="Disordered" evidence="1">
    <location>
        <begin position="185"/>
        <end position="207"/>
    </location>
</feature>
<keyword evidence="4" id="KW-1185">Reference proteome</keyword>
<dbReference type="Proteomes" id="UP000736672">
    <property type="component" value="Unassembled WGS sequence"/>
</dbReference>
<dbReference type="OrthoDB" id="4583723at2759"/>
<keyword evidence="2" id="KW-1133">Transmembrane helix</keyword>
<comment type="caution">
    <text evidence="3">The sequence shown here is derived from an EMBL/GenBank/DDBJ whole genome shotgun (WGS) entry which is preliminary data.</text>
</comment>
<evidence type="ECO:0008006" key="5">
    <source>
        <dbReference type="Google" id="ProtNLM"/>
    </source>
</evidence>
<keyword evidence="2" id="KW-0472">Membrane</keyword>